<sequence>MTEESPPEVLQSEHADDSQRSPVVKSAPFDVIDGNVRSNGKSGRKKGRVSEMKLSEENRRRSPRLSGESDGRGSSSCSVKLRRTRSSNGIENTQLVFSQGKRTPKVVHEKNKKRKVNSISIELSNSPVEQHSPEVDDINCSALSLDETTSPTWFENGGTNSDYFALKGKPPKRSLNHLLL</sequence>
<evidence type="ECO:0000256" key="1">
    <source>
        <dbReference type="SAM" id="MobiDB-lite"/>
    </source>
</evidence>
<organism evidence="2">
    <name type="scientific">Medicago truncatula</name>
    <name type="common">Barrel medic</name>
    <name type="synonym">Medicago tribuloides</name>
    <dbReference type="NCBI Taxonomy" id="3880"/>
    <lineage>
        <taxon>Eukaryota</taxon>
        <taxon>Viridiplantae</taxon>
        <taxon>Streptophyta</taxon>
        <taxon>Embryophyta</taxon>
        <taxon>Tracheophyta</taxon>
        <taxon>Spermatophyta</taxon>
        <taxon>Magnoliopsida</taxon>
        <taxon>eudicotyledons</taxon>
        <taxon>Gunneridae</taxon>
        <taxon>Pentapetalae</taxon>
        <taxon>rosids</taxon>
        <taxon>fabids</taxon>
        <taxon>Fabales</taxon>
        <taxon>Fabaceae</taxon>
        <taxon>Papilionoideae</taxon>
        <taxon>50 kb inversion clade</taxon>
        <taxon>NPAAA clade</taxon>
        <taxon>Hologalegina</taxon>
        <taxon>IRL clade</taxon>
        <taxon>Trifolieae</taxon>
        <taxon>Medicago</taxon>
    </lineage>
</organism>
<proteinExistence type="predicted"/>
<accession>A0A396GMW5</accession>
<dbReference type="Gramene" id="rna48101">
    <property type="protein sequence ID" value="RHN41748.1"/>
    <property type="gene ID" value="gene48101"/>
</dbReference>
<dbReference type="EMBL" id="PSQE01000008">
    <property type="protein sequence ID" value="RHN41748.1"/>
    <property type="molecule type" value="Genomic_DNA"/>
</dbReference>
<feature type="region of interest" description="Disordered" evidence="1">
    <location>
        <begin position="1"/>
        <end position="85"/>
    </location>
</feature>
<gene>
    <name evidence="2" type="ORF">MtrunA17_Chr8g0369351</name>
</gene>
<comment type="caution">
    <text evidence="2">The sequence shown here is derived from an EMBL/GenBank/DDBJ whole genome shotgun (WGS) entry which is preliminary data.</text>
</comment>
<evidence type="ECO:0000313" key="2">
    <source>
        <dbReference type="EMBL" id="RHN41748.1"/>
    </source>
</evidence>
<dbReference type="AlphaFoldDB" id="A0A396GMW5"/>
<dbReference type="Proteomes" id="UP000265566">
    <property type="component" value="Chromosome 8"/>
</dbReference>
<reference evidence="2" key="1">
    <citation type="journal article" date="2018" name="Nat. Plants">
        <title>Whole-genome landscape of Medicago truncatula symbiotic genes.</title>
        <authorList>
            <person name="Pecrix Y."/>
            <person name="Gamas P."/>
            <person name="Carrere S."/>
        </authorList>
    </citation>
    <scope>NUCLEOTIDE SEQUENCE</scope>
    <source>
        <tissue evidence="2">Leaves</tissue>
    </source>
</reference>
<name>A0A396GMW5_MEDTR</name>
<feature type="compositionally biased region" description="Basic and acidic residues" evidence="1">
    <location>
        <begin position="48"/>
        <end position="60"/>
    </location>
</feature>
<protein>
    <submittedName>
        <fullName evidence="2">Uncharacterized protein</fullName>
    </submittedName>
</protein>